<gene>
    <name evidence="1" type="primary">csy3</name>
    <name evidence="1" type="ORF">QTN89_08990</name>
</gene>
<dbReference type="CDD" id="cd09737">
    <property type="entry name" value="Csy3_I-F"/>
    <property type="match status" value="1"/>
</dbReference>
<accession>A0ABT7PGG6</accession>
<sequence>MAKKSTTAKLKVPGVLAFERKLAPSDARMYSTIWQQRHEHDAVGLGLVEKSVRGTISNRLKSGKGSDPAKIDAGMKSPNLQTVDACNLPEEHDTLVVRFSLKVHSDLGVPTACNSAEFRDSLVKQVKRYLDENQATVLGRRYAMNLANGRFLWRNRVGAEAVEVTVSVLAGAEAKSWTFDAMGLPLDQLDAEDAGIDELGELISKTLGGEQDYLLLQVTAMVKTGSAQEVFPSQEIVQDAPSGKGGKSKFLYSVGGVAAMHSQKIGNAIRTIDTWYHEDATRPIAVEAYGAVTTEGKAYRDGSSSPHFYKLFDKWSVGENIEPEQEHYVMAMLVRGGVFGQSEKEAS</sequence>
<evidence type="ECO:0000313" key="1">
    <source>
        <dbReference type="EMBL" id="MDM4015561.1"/>
    </source>
</evidence>
<dbReference type="Proteomes" id="UP001239462">
    <property type="component" value="Unassembled WGS sequence"/>
</dbReference>
<dbReference type="InterPro" id="IPR013399">
    <property type="entry name" value="CRISPR-assoc_prot_Csy3"/>
</dbReference>
<organism evidence="1 2">
    <name type="scientific">Roseiconus lacunae</name>
    <dbReference type="NCBI Taxonomy" id="2605694"/>
    <lineage>
        <taxon>Bacteria</taxon>
        <taxon>Pseudomonadati</taxon>
        <taxon>Planctomycetota</taxon>
        <taxon>Planctomycetia</taxon>
        <taxon>Pirellulales</taxon>
        <taxon>Pirellulaceae</taxon>
        <taxon>Roseiconus</taxon>
    </lineage>
</organism>
<dbReference type="EMBL" id="JASZZN010000005">
    <property type="protein sequence ID" value="MDM4015561.1"/>
    <property type="molecule type" value="Genomic_DNA"/>
</dbReference>
<dbReference type="Pfam" id="PF09615">
    <property type="entry name" value="Cas_Csy3"/>
    <property type="match status" value="1"/>
</dbReference>
<comment type="caution">
    <text evidence="1">The sequence shown here is derived from an EMBL/GenBank/DDBJ whole genome shotgun (WGS) entry which is preliminary data.</text>
</comment>
<proteinExistence type="predicted"/>
<dbReference type="RefSeq" id="WP_289163064.1">
    <property type="nucleotide sequence ID" value="NZ_JASZZN010000005.1"/>
</dbReference>
<dbReference type="NCBIfam" id="TIGR02566">
    <property type="entry name" value="cas_Csy3"/>
    <property type="match status" value="1"/>
</dbReference>
<evidence type="ECO:0000313" key="2">
    <source>
        <dbReference type="Proteomes" id="UP001239462"/>
    </source>
</evidence>
<name>A0ABT7PGG6_9BACT</name>
<protein>
    <submittedName>
        <fullName evidence="1">Type I-F CRISPR-associated protein Csy3</fullName>
    </submittedName>
</protein>
<keyword evidence="2" id="KW-1185">Reference proteome</keyword>
<reference evidence="1 2" key="1">
    <citation type="submission" date="2023-06" db="EMBL/GenBank/DDBJ databases">
        <title>Roseiconus lacunae JC819 isolated from Gulf of Mannar region, Tamil Nadu.</title>
        <authorList>
            <person name="Pk S."/>
            <person name="Ch S."/>
            <person name="Ch V.R."/>
        </authorList>
    </citation>
    <scope>NUCLEOTIDE SEQUENCE [LARGE SCALE GENOMIC DNA]</scope>
    <source>
        <strain evidence="1 2">JC819</strain>
    </source>
</reference>